<evidence type="ECO:0008006" key="3">
    <source>
        <dbReference type="Google" id="ProtNLM"/>
    </source>
</evidence>
<dbReference type="GeneID" id="95393926"/>
<dbReference type="RefSeq" id="WP_183658412.1">
    <property type="nucleotide sequence ID" value="NZ_BAAAXX010000112.1"/>
</dbReference>
<sequence>MLSVLVALALIPLPGASVVLHERPADPVRLTAYGLGTQHAYLRGPAAFVRQRGASEVVVSPDGRRAAAVPAAYRGGHDTLVVTDRATGRSRRIRTVARPLMASYASWSRDGKKVLLTLEKKVSGKWRSIGYVTVDVAAGTSHTTVVAGADPAATFWWTPDGAVIAQRGGDAVVHRAGAKPKVLKGVGTLTGPDLFSPSGKRMTTWCPSRLAEHVCLVNPATGAIVSRSRLRPEAVVGWWNDSSLIAVVPYRNNYRLVVAGTSGSVERVLAEIPARTWRAELWLSFTRK</sequence>
<proteinExistence type="predicted"/>
<evidence type="ECO:0000313" key="2">
    <source>
        <dbReference type="Proteomes" id="UP000579945"/>
    </source>
</evidence>
<comment type="caution">
    <text evidence="1">The sequence shown here is derived from an EMBL/GenBank/DDBJ whole genome shotgun (WGS) entry which is preliminary data.</text>
</comment>
<dbReference type="Proteomes" id="UP000579945">
    <property type="component" value="Unassembled WGS sequence"/>
</dbReference>
<protein>
    <recommendedName>
        <fullName evidence="3">WD40 repeat domain-containing protein</fullName>
    </recommendedName>
</protein>
<dbReference type="InterPro" id="IPR011042">
    <property type="entry name" value="6-blade_b-propeller_TolB-like"/>
</dbReference>
<name>A0A7W5VH02_9ACTN</name>
<keyword evidence="2" id="KW-1185">Reference proteome</keyword>
<dbReference type="SUPFAM" id="SSF50969">
    <property type="entry name" value="YVTN repeat-like/Quinoprotein amine dehydrogenase"/>
    <property type="match status" value="1"/>
</dbReference>
<dbReference type="Gene3D" id="2.120.10.30">
    <property type="entry name" value="TolB, C-terminal domain"/>
    <property type="match status" value="1"/>
</dbReference>
<gene>
    <name evidence="1" type="ORF">FHR33_007725</name>
</gene>
<reference evidence="1 2" key="1">
    <citation type="submission" date="2020-08" db="EMBL/GenBank/DDBJ databases">
        <title>Sequencing the genomes of 1000 actinobacteria strains.</title>
        <authorList>
            <person name="Klenk H.-P."/>
        </authorList>
    </citation>
    <scope>NUCLEOTIDE SEQUENCE [LARGE SCALE GENOMIC DNA]</scope>
    <source>
        <strain evidence="1 2">DSM 44320</strain>
    </source>
</reference>
<evidence type="ECO:0000313" key="1">
    <source>
        <dbReference type="EMBL" id="MBB3731865.1"/>
    </source>
</evidence>
<accession>A0A7W5VH02</accession>
<dbReference type="AlphaFoldDB" id="A0A7W5VH02"/>
<dbReference type="EMBL" id="JACIBV010000001">
    <property type="protein sequence ID" value="MBB3731865.1"/>
    <property type="molecule type" value="Genomic_DNA"/>
</dbReference>
<organism evidence="1 2">
    <name type="scientific">Nonomuraea dietziae</name>
    <dbReference type="NCBI Taxonomy" id="65515"/>
    <lineage>
        <taxon>Bacteria</taxon>
        <taxon>Bacillati</taxon>
        <taxon>Actinomycetota</taxon>
        <taxon>Actinomycetes</taxon>
        <taxon>Streptosporangiales</taxon>
        <taxon>Streptosporangiaceae</taxon>
        <taxon>Nonomuraea</taxon>
    </lineage>
</organism>
<dbReference type="InterPro" id="IPR011044">
    <property type="entry name" value="Quino_amine_DH_bsu"/>
</dbReference>